<comment type="caution">
    <text evidence="1">The sequence shown here is derived from an EMBL/GenBank/DDBJ whole genome shotgun (WGS) entry which is preliminary data.</text>
</comment>
<protein>
    <submittedName>
        <fullName evidence="1">Uncharacterized protein</fullName>
    </submittedName>
</protein>
<reference evidence="1 2" key="1">
    <citation type="journal article" date="2019" name="Commun. Biol.">
        <title>The bagworm genome reveals a unique fibroin gene that provides high tensile strength.</title>
        <authorList>
            <person name="Kono N."/>
            <person name="Nakamura H."/>
            <person name="Ohtoshi R."/>
            <person name="Tomita M."/>
            <person name="Numata K."/>
            <person name="Arakawa K."/>
        </authorList>
    </citation>
    <scope>NUCLEOTIDE SEQUENCE [LARGE SCALE GENOMIC DNA]</scope>
</reference>
<accession>A0A4C1W913</accession>
<sequence>MLRCDRVQEVMGVVVVEPPPPRKERTRATTRTSKEIPVSLFRGSAWDLKRYIDSVWKGDPSGAATIPHYERSIPSLKSCRACTVNIGLTFCDVHSKHSCSFSTSSRNWLLRACSRFDILCEKHFPIAEWIHKSNLARQGHIPLSFKNAIKSENAMRSSLLSSIGPGTEIETKSGSAKE</sequence>
<dbReference type="AlphaFoldDB" id="A0A4C1W913"/>
<keyword evidence="2" id="KW-1185">Reference proteome</keyword>
<gene>
    <name evidence="1" type="ORF">EVAR_33603_1</name>
</gene>
<evidence type="ECO:0000313" key="1">
    <source>
        <dbReference type="EMBL" id="GBP47886.1"/>
    </source>
</evidence>
<proteinExistence type="predicted"/>
<dbReference type="Proteomes" id="UP000299102">
    <property type="component" value="Unassembled WGS sequence"/>
</dbReference>
<dbReference type="EMBL" id="BGZK01000512">
    <property type="protein sequence ID" value="GBP47886.1"/>
    <property type="molecule type" value="Genomic_DNA"/>
</dbReference>
<name>A0A4C1W913_EUMVA</name>
<organism evidence="1 2">
    <name type="scientific">Eumeta variegata</name>
    <name type="common">Bagworm moth</name>
    <name type="synonym">Eumeta japonica</name>
    <dbReference type="NCBI Taxonomy" id="151549"/>
    <lineage>
        <taxon>Eukaryota</taxon>
        <taxon>Metazoa</taxon>
        <taxon>Ecdysozoa</taxon>
        <taxon>Arthropoda</taxon>
        <taxon>Hexapoda</taxon>
        <taxon>Insecta</taxon>
        <taxon>Pterygota</taxon>
        <taxon>Neoptera</taxon>
        <taxon>Endopterygota</taxon>
        <taxon>Lepidoptera</taxon>
        <taxon>Glossata</taxon>
        <taxon>Ditrysia</taxon>
        <taxon>Tineoidea</taxon>
        <taxon>Psychidae</taxon>
        <taxon>Oiketicinae</taxon>
        <taxon>Eumeta</taxon>
    </lineage>
</organism>
<evidence type="ECO:0000313" key="2">
    <source>
        <dbReference type="Proteomes" id="UP000299102"/>
    </source>
</evidence>